<evidence type="ECO:0000313" key="10">
    <source>
        <dbReference type="Proteomes" id="UP000034705"/>
    </source>
</evidence>
<feature type="domain" description="DNA helicase Holliday junction RuvA type" evidence="7">
    <location>
        <begin position="2"/>
        <end position="43"/>
    </location>
</feature>
<dbReference type="Pfam" id="PF07499">
    <property type="entry name" value="RuvA_C"/>
    <property type="match status" value="1"/>
</dbReference>
<keyword evidence="3 6" id="KW-0238">DNA-binding</keyword>
<dbReference type="Gene3D" id="1.10.8.10">
    <property type="entry name" value="DNA helicase RuvA subunit, C-terminal domain"/>
    <property type="match status" value="1"/>
</dbReference>
<dbReference type="InterPro" id="IPR000085">
    <property type="entry name" value="RuvA"/>
</dbReference>
<dbReference type="Proteomes" id="UP000034705">
    <property type="component" value="Unassembled WGS sequence"/>
</dbReference>
<keyword evidence="1 6" id="KW-0963">Cytoplasm</keyword>
<comment type="domain">
    <text evidence="6">Has three domains with a flexible linker between the domains II and III and assumes an 'L' shape. Domain III is highly mobile and contacts RuvB.</text>
</comment>
<dbReference type="GO" id="GO:0000400">
    <property type="term" value="F:four-way junction DNA binding"/>
    <property type="evidence" value="ECO:0007669"/>
    <property type="project" value="UniProtKB-UniRule"/>
</dbReference>
<keyword evidence="9" id="KW-0347">Helicase</keyword>
<dbReference type="Gene3D" id="2.40.50.140">
    <property type="entry name" value="Nucleic acid-binding proteins"/>
    <property type="match status" value="1"/>
</dbReference>
<feature type="region of interest" description="Domain III" evidence="6">
    <location>
        <begin position="124"/>
        <end position="167"/>
    </location>
</feature>
<dbReference type="GO" id="GO:0006281">
    <property type="term" value="P:DNA repair"/>
    <property type="evidence" value="ECO:0007669"/>
    <property type="project" value="UniProtKB-UniRule"/>
</dbReference>
<comment type="subunit">
    <text evidence="6">Homotetramer. Forms an RuvA(8)-RuvB(12)-Holliday junction (HJ) complex. HJ DNA is sandwiched between 2 RuvA tetramers; dsDNA enters through RuvA and exits via RuvB. An RuvB hexamer assembles on each DNA strand where it exits the tetramer. Each RuvB hexamer is contacted by two RuvA subunits (via domain III) on 2 adjacent RuvB subunits; this complex drives branch migration. In the full resolvosome a probable DNA-RuvA(4)-RuvB(12)-RuvC(2) complex forms which resolves the HJ.</text>
</comment>
<reference evidence="9 10" key="1">
    <citation type="journal article" date="2015" name="Nature">
        <title>rRNA introns, odd ribosomes, and small enigmatic genomes across a large radiation of phyla.</title>
        <authorList>
            <person name="Brown C.T."/>
            <person name="Hug L.A."/>
            <person name="Thomas B.C."/>
            <person name="Sharon I."/>
            <person name="Castelle C.J."/>
            <person name="Singh A."/>
            <person name="Wilkins M.J."/>
            <person name="Williams K.H."/>
            <person name="Banfield J.F."/>
        </authorList>
    </citation>
    <scope>NUCLEOTIDE SEQUENCE [LARGE SCALE GENOMIC DNA]</scope>
</reference>
<evidence type="ECO:0000256" key="1">
    <source>
        <dbReference type="ARBA" id="ARBA00022490"/>
    </source>
</evidence>
<comment type="subcellular location">
    <subcellularLocation>
        <location evidence="6">Cytoplasm</location>
    </subcellularLocation>
</comment>
<dbReference type="NCBIfam" id="TIGR00084">
    <property type="entry name" value="ruvA"/>
    <property type="match status" value="1"/>
</dbReference>
<keyword evidence="2 6" id="KW-0227">DNA damage</keyword>
<keyword evidence="9" id="KW-0378">Hydrolase</keyword>
<dbReference type="PATRIC" id="fig|1619001.3.peg.708"/>
<dbReference type="CDD" id="cd14332">
    <property type="entry name" value="UBA_RuvA_C"/>
    <property type="match status" value="1"/>
</dbReference>
<dbReference type="InterPro" id="IPR012340">
    <property type="entry name" value="NA-bd_OB-fold"/>
</dbReference>
<keyword evidence="9" id="KW-0067">ATP-binding</keyword>
<evidence type="ECO:0000256" key="3">
    <source>
        <dbReference type="ARBA" id="ARBA00023125"/>
    </source>
</evidence>
<protein>
    <recommendedName>
        <fullName evidence="6">Holliday junction branch migration complex subunit RuvA</fullName>
    </recommendedName>
</protein>
<comment type="similarity">
    <text evidence="6">Belongs to the RuvA family.</text>
</comment>
<accession>A0A0G1PIC8</accession>
<keyword evidence="4 6" id="KW-0233">DNA recombination</keyword>
<evidence type="ECO:0000256" key="2">
    <source>
        <dbReference type="ARBA" id="ARBA00022763"/>
    </source>
</evidence>
<dbReference type="AlphaFoldDB" id="A0A0G1PIC8"/>
<dbReference type="GO" id="GO:0009378">
    <property type="term" value="F:four-way junction helicase activity"/>
    <property type="evidence" value="ECO:0007669"/>
    <property type="project" value="InterPro"/>
</dbReference>
<dbReference type="Gene3D" id="1.10.150.20">
    <property type="entry name" value="5' to 3' exonuclease, C-terminal subdomain"/>
    <property type="match status" value="1"/>
</dbReference>
<name>A0A0G1PIC8_9BACT</name>
<dbReference type="GO" id="GO:0005524">
    <property type="term" value="F:ATP binding"/>
    <property type="evidence" value="ECO:0007669"/>
    <property type="project" value="InterPro"/>
</dbReference>
<dbReference type="InterPro" id="IPR011114">
    <property type="entry name" value="RuvA_C"/>
</dbReference>
<dbReference type="InterPro" id="IPR013849">
    <property type="entry name" value="DNA_helicase_Holl-junc_RuvA_I"/>
</dbReference>
<dbReference type="GO" id="GO:0005737">
    <property type="term" value="C:cytoplasm"/>
    <property type="evidence" value="ECO:0007669"/>
    <property type="project" value="UniProtKB-SubCell"/>
</dbReference>
<organism evidence="9 10">
    <name type="scientific">Candidatus Uhrbacteria bacterium GW2011_GWF2_46_218</name>
    <dbReference type="NCBI Taxonomy" id="1619001"/>
    <lineage>
        <taxon>Bacteria</taxon>
        <taxon>Candidatus Uhriibacteriota</taxon>
    </lineage>
</organism>
<proteinExistence type="inferred from homology"/>
<comment type="caution">
    <text evidence="6">Lacks conserved residue(s) required for the propagation of feature annotation.</text>
</comment>
<dbReference type="SUPFAM" id="SSF46929">
    <property type="entry name" value="DNA helicase RuvA subunit, C-terminal domain"/>
    <property type="match status" value="1"/>
</dbReference>
<keyword evidence="5 6" id="KW-0234">DNA repair</keyword>
<evidence type="ECO:0000256" key="4">
    <source>
        <dbReference type="ARBA" id="ARBA00023172"/>
    </source>
</evidence>
<comment type="caution">
    <text evidence="9">The sequence shown here is derived from an EMBL/GenBank/DDBJ whole genome shotgun (WGS) entry which is preliminary data.</text>
</comment>
<dbReference type="InterPro" id="IPR010994">
    <property type="entry name" value="RuvA_2-like"/>
</dbReference>
<evidence type="ECO:0000313" key="9">
    <source>
        <dbReference type="EMBL" id="KKU32554.1"/>
    </source>
</evidence>
<dbReference type="GO" id="GO:0048476">
    <property type="term" value="C:Holliday junction resolvase complex"/>
    <property type="evidence" value="ECO:0007669"/>
    <property type="project" value="UniProtKB-UniRule"/>
</dbReference>
<dbReference type="Pfam" id="PF14520">
    <property type="entry name" value="HHH_5"/>
    <property type="match status" value="1"/>
</dbReference>
<evidence type="ECO:0000256" key="5">
    <source>
        <dbReference type="ARBA" id="ARBA00023204"/>
    </source>
</evidence>
<dbReference type="Pfam" id="PF01330">
    <property type="entry name" value="RuvA_N"/>
    <property type="match status" value="1"/>
</dbReference>
<dbReference type="SUPFAM" id="SSF47781">
    <property type="entry name" value="RuvA domain 2-like"/>
    <property type="match status" value="1"/>
</dbReference>
<comment type="function">
    <text evidence="6">The RuvA-RuvB-RuvC complex processes Holliday junction (HJ) DNA during genetic recombination and DNA repair, while the RuvA-RuvB complex plays an important role in the rescue of blocked DNA replication forks via replication fork reversal (RFR). RuvA specifically binds to HJ cruciform DNA, conferring on it an open structure. The RuvB hexamer acts as an ATP-dependent pump, pulling dsDNA into and through the RuvAB complex. HJ branch migration allows RuvC to scan DNA until it finds its consensus sequence, where it cleaves and resolves the cruciform DNA.</text>
</comment>
<keyword evidence="9" id="KW-0547">Nucleotide-binding</keyword>
<evidence type="ECO:0000259" key="7">
    <source>
        <dbReference type="Pfam" id="PF01330"/>
    </source>
</evidence>
<evidence type="ECO:0000256" key="6">
    <source>
        <dbReference type="HAMAP-Rule" id="MF_00031"/>
    </source>
</evidence>
<dbReference type="HAMAP" id="MF_00031">
    <property type="entry name" value="DNA_HJ_migration_RuvA"/>
    <property type="match status" value="1"/>
</dbReference>
<dbReference type="EMBL" id="LCMG01000015">
    <property type="protein sequence ID" value="KKU32554.1"/>
    <property type="molecule type" value="Genomic_DNA"/>
</dbReference>
<feature type="domain" description="Holliday junction DNA helicase RuvA C-terminal" evidence="8">
    <location>
        <begin position="124"/>
        <end position="163"/>
    </location>
</feature>
<sequence length="167" mass="18292">MIVENTGVGYQVFIPDVATPHEGSKVLLYTHEAVREDARELFGFFSVEALELFWNLLSVSGVGARSGQKIVYAATPREVRDAIQKENLAFFTSVQGIGKKTAQKIILELKGVLTDGTQGPTLDQDAVEALVSLGYARRQVEEILAMVDGDQTEDRVRRALQLLGGAR</sequence>
<dbReference type="InterPro" id="IPR036267">
    <property type="entry name" value="RuvA_C_sf"/>
</dbReference>
<dbReference type="GO" id="GO:0009379">
    <property type="term" value="C:Holliday junction helicase complex"/>
    <property type="evidence" value="ECO:0007669"/>
    <property type="project" value="InterPro"/>
</dbReference>
<dbReference type="GO" id="GO:0006310">
    <property type="term" value="P:DNA recombination"/>
    <property type="evidence" value="ECO:0007669"/>
    <property type="project" value="UniProtKB-UniRule"/>
</dbReference>
<gene>
    <name evidence="6" type="primary">ruvA</name>
    <name evidence="9" type="ORF">UX45_C0015G0016</name>
</gene>
<evidence type="ECO:0000259" key="8">
    <source>
        <dbReference type="Pfam" id="PF07499"/>
    </source>
</evidence>
<dbReference type="SUPFAM" id="SSF50249">
    <property type="entry name" value="Nucleic acid-binding proteins"/>
    <property type="match status" value="1"/>
</dbReference>